<sequence length="35" mass="3983">MSVCMKMNSSKDPSTPLEAIWQRYCGIVGFENLDM</sequence>
<dbReference type="AlphaFoldDB" id="A0A0E9TYR0"/>
<evidence type="ECO:0000313" key="1">
    <source>
        <dbReference type="EMBL" id="JAH58696.1"/>
    </source>
</evidence>
<accession>A0A0E9TYR0</accession>
<dbReference type="EMBL" id="GBXM01049881">
    <property type="protein sequence ID" value="JAH58696.1"/>
    <property type="molecule type" value="Transcribed_RNA"/>
</dbReference>
<reference evidence="1" key="2">
    <citation type="journal article" date="2015" name="Fish Shellfish Immunol.">
        <title>Early steps in the European eel (Anguilla anguilla)-Vibrio vulnificus interaction in the gills: Role of the RtxA13 toxin.</title>
        <authorList>
            <person name="Callol A."/>
            <person name="Pajuelo D."/>
            <person name="Ebbesson L."/>
            <person name="Teles M."/>
            <person name="MacKenzie S."/>
            <person name="Amaro C."/>
        </authorList>
    </citation>
    <scope>NUCLEOTIDE SEQUENCE</scope>
</reference>
<proteinExistence type="predicted"/>
<organism evidence="1">
    <name type="scientific">Anguilla anguilla</name>
    <name type="common">European freshwater eel</name>
    <name type="synonym">Muraena anguilla</name>
    <dbReference type="NCBI Taxonomy" id="7936"/>
    <lineage>
        <taxon>Eukaryota</taxon>
        <taxon>Metazoa</taxon>
        <taxon>Chordata</taxon>
        <taxon>Craniata</taxon>
        <taxon>Vertebrata</taxon>
        <taxon>Euteleostomi</taxon>
        <taxon>Actinopterygii</taxon>
        <taxon>Neopterygii</taxon>
        <taxon>Teleostei</taxon>
        <taxon>Anguilliformes</taxon>
        <taxon>Anguillidae</taxon>
        <taxon>Anguilla</taxon>
    </lineage>
</organism>
<reference evidence="1" key="1">
    <citation type="submission" date="2014-11" db="EMBL/GenBank/DDBJ databases">
        <authorList>
            <person name="Amaro Gonzalez C."/>
        </authorList>
    </citation>
    <scope>NUCLEOTIDE SEQUENCE</scope>
</reference>
<name>A0A0E9TYR0_ANGAN</name>
<protein>
    <submittedName>
        <fullName evidence="1">Uncharacterized protein</fullName>
    </submittedName>
</protein>